<dbReference type="WBParaSite" id="BTMF_0000791601-mRNA-1">
    <property type="protein sequence ID" value="BTMF_0000791601-mRNA-1"/>
    <property type="gene ID" value="BTMF_0000791601"/>
</dbReference>
<dbReference type="STRING" id="42155.A0A0R3QK13"/>
<feature type="compositionally biased region" description="Basic and acidic residues" evidence="1">
    <location>
        <begin position="434"/>
        <end position="448"/>
    </location>
</feature>
<dbReference type="GO" id="GO:0008494">
    <property type="term" value="F:translation activator activity"/>
    <property type="evidence" value="ECO:0007669"/>
    <property type="project" value="TreeGrafter"/>
</dbReference>
<dbReference type="PANTHER" id="PTHR23254">
    <property type="entry name" value="EIF4G DOMAIN PROTEIN"/>
    <property type="match status" value="1"/>
</dbReference>
<evidence type="ECO:0000313" key="3">
    <source>
        <dbReference type="Proteomes" id="UP000280834"/>
    </source>
</evidence>
<gene>
    <name evidence="2" type="ORF">BTMF_LOCUS6015</name>
</gene>
<reference evidence="4" key="1">
    <citation type="submission" date="2017-02" db="UniProtKB">
        <authorList>
            <consortium name="WormBaseParasite"/>
        </authorList>
    </citation>
    <scope>IDENTIFICATION</scope>
</reference>
<protein>
    <submittedName>
        <fullName evidence="4">Polyadenylate-binding protein-interacting protein 1</fullName>
    </submittedName>
</protein>
<feature type="compositionally biased region" description="Polar residues" evidence="1">
    <location>
        <begin position="31"/>
        <end position="81"/>
    </location>
</feature>
<feature type="compositionally biased region" description="Polar residues" evidence="1">
    <location>
        <begin position="449"/>
        <end position="459"/>
    </location>
</feature>
<feature type="region of interest" description="Disordered" evidence="1">
    <location>
        <begin position="432"/>
        <end position="463"/>
    </location>
</feature>
<evidence type="ECO:0000256" key="1">
    <source>
        <dbReference type="SAM" id="MobiDB-lite"/>
    </source>
</evidence>
<dbReference type="PANTHER" id="PTHR23254:SF15">
    <property type="entry name" value="POLYADENYLATE-BINDING PROTEIN-INTERACTING PROTEIN 1"/>
    <property type="match status" value="1"/>
</dbReference>
<organism evidence="4">
    <name type="scientific">Brugia timori</name>
    <dbReference type="NCBI Taxonomy" id="42155"/>
    <lineage>
        <taxon>Eukaryota</taxon>
        <taxon>Metazoa</taxon>
        <taxon>Ecdysozoa</taxon>
        <taxon>Nematoda</taxon>
        <taxon>Chromadorea</taxon>
        <taxon>Rhabditida</taxon>
        <taxon>Spirurina</taxon>
        <taxon>Spiruromorpha</taxon>
        <taxon>Filarioidea</taxon>
        <taxon>Onchocercidae</taxon>
        <taxon>Brugia</taxon>
    </lineage>
</organism>
<sequence length="511" mass="57956">MSDYSHPSYNRAATTNTTASSHKHNIPPSNPASQQQNTRPPYTNSMLNSISSDVYGSPNSQIPYQQPPLNSHHNGSFQLNPNAPPFHPSYSYHLHDIPSYVNAPMYDGYCPANAYDYQFSQEIPMFTPYMEPPAANGDDAETLGAELGYANNFGYYGLQANLSPALCERMLCSERAKELQESYDRIKLGKIIYKRNNLEQLLLREMSDLAKDYYAITYSDEIQVGLEQLILEPGEFETWSNAIRERTTNPSFKIDALKIAVEMIIQLAAFTSSSQTVQYNLAKLCSFLCHDLQTFQDDMIASLLSFHEEQRSNLSDQQRKNLLLFFAEIYDKLESKKSSQMQAFENALLDQIKEVLVADRLDDSKVKVVVEVLKLTGRYLDIDEGTSKINEILTQLNAIAKAHPAISDSVKERILSLNTWRENKWDARNFPANKEGKLTTDQGRRENDQGLTPSCSSSFIIGPDGQPLTEEERAFLEESFRKLDNNDTMLDNDDVSDEYDEFLSAGLKDFY</sequence>
<dbReference type="GO" id="GO:0006446">
    <property type="term" value="P:regulation of translational initiation"/>
    <property type="evidence" value="ECO:0007669"/>
    <property type="project" value="TreeGrafter"/>
</dbReference>
<evidence type="ECO:0000313" key="2">
    <source>
        <dbReference type="EMBL" id="VDO20656.1"/>
    </source>
</evidence>
<dbReference type="EMBL" id="UZAG01015474">
    <property type="protein sequence ID" value="VDO20656.1"/>
    <property type="molecule type" value="Genomic_DNA"/>
</dbReference>
<dbReference type="InterPro" id="IPR016024">
    <property type="entry name" value="ARM-type_fold"/>
</dbReference>
<evidence type="ECO:0000313" key="4">
    <source>
        <dbReference type="WBParaSite" id="BTMF_0000791601-mRNA-1"/>
    </source>
</evidence>
<keyword evidence="3" id="KW-1185">Reference proteome</keyword>
<name>A0A0R3QK13_9BILA</name>
<dbReference type="Proteomes" id="UP000280834">
    <property type="component" value="Unassembled WGS sequence"/>
</dbReference>
<proteinExistence type="predicted"/>
<dbReference type="SUPFAM" id="SSF48371">
    <property type="entry name" value="ARM repeat"/>
    <property type="match status" value="1"/>
</dbReference>
<dbReference type="AlphaFoldDB" id="A0A0R3QK13"/>
<accession>A0A0R3QK13</accession>
<feature type="region of interest" description="Disordered" evidence="1">
    <location>
        <begin position="1"/>
        <end position="82"/>
    </location>
</feature>
<reference evidence="2 3" key="2">
    <citation type="submission" date="2018-11" db="EMBL/GenBank/DDBJ databases">
        <authorList>
            <consortium name="Pathogen Informatics"/>
        </authorList>
    </citation>
    <scope>NUCLEOTIDE SEQUENCE [LARGE SCALE GENOMIC DNA]</scope>
</reference>
<dbReference type="InterPro" id="IPR051367">
    <property type="entry name" value="mRNA_TranslReg/HistoneTransl"/>
</dbReference>
<dbReference type="Gene3D" id="1.25.40.180">
    <property type="match status" value="1"/>
</dbReference>